<evidence type="ECO:0000256" key="2">
    <source>
        <dbReference type="ARBA" id="ARBA00023043"/>
    </source>
</evidence>
<name>A0A167VJS5_9HYPO</name>
<feature type="compositionally biased region" description="Polar residues" evidence="5">
    <location>
        <begin position="355"/>
        <end position="364"/>
    </location>
</feature>
<dbReference type="InterPro" id="IPR036770">
    <property type="entry name" value="Ankyrin_rpt-contain_sf"/>
</dbReference>
<evidence type="ECO:0000256" key="3">
    <source>
        <dbReference type="PROSITE-ProRule" id="PRU00023"/>
    </source>
</evidence>
<organism evidence="6 7">
    <name type="scientific">Niveomyces insectorum RCEF 264</name>
    <dbReference type="NCBI Taxonomy" id="1081102"/>
    <lineage>
        <taxon>Eukaryota</taxon>
        <taxon>Fungi</taxon>
        <taxon>Dikarya</taxon>
        <taxon>Ascomycota</taxon>
        <taxon>Pezizomycotina</taxon>
        <taxon>Sordariomycetes</taxon>
        <taxon>Hypocreomycetidae</taxon>
        <taxon>Hypocreales</taxon>
        <taxon>Cordycipitaceae</taxon>
        <taxon>Niveomyces</taxon>
    </lineage>
</organism>
<proteinExistence type="predicted"/>
<dbReference type="PROSITE" id="PS50297">
    <property type="entry name" value="ANK_REP_REGION"/>
    <property type="match status" value="3"/>
</dbReference>
<accession>A0A167VJS5</accession>
<feature type="repeat" description="ANK" evidence="3">
    <location>
        <begin position="538"/>
        <end position="570"/>
    </location>
</feature>
<dbReference type="STRING" id="1081102.A0A167VJS5"/>
<feature type="region of interest" description="Disordered" evidence="5">
    <location>
        <begin position="598"/>
        <end position="648"/>
    </location>
</feature>
<keyword evidence="1" id="KW-0677">Repeat</keyword>
<feature type="repeat" description="ANK" evidence="3">
    <location>
        <begin position="1453"/>
        <end position="1474"/>
    </location>
</feature>
<dbReference type="InterPro" id="IPR050889">
    <property type="entry name" value="Dendritic_Spine_Reg/Scaffold"/>
</dbReference>
<dbReference type="EMBL" id="AZHD01000006">
    <property type="protein sequence ID" value="OAA62700.1"/>
    <property type="molecule type" value="Genomic_DNA"/>
</dbReference>
<dbReference type="OrthoDB" id="539213at2759"/>
<feature type="region of interest" description="Disordered" evidence="5">
    <location>
        <begin position="1686"/>
        <end position="1717"/>
    </location>
</feature>
<keyword evidence="2 3" id="KW-0040">ANK repeat</keyword>
<dbReference type="Gene3D" id="1.25.40.20">
    <property type="entry name" value="Ankyrin repeat-containing domain"/>
    <property type="match status" value="4"/>
</dbReference>
<feature type="coiled-coil region" evidence="4">
    <location>
        <begin position="979"/>
        <end position="1043"/>
    </location>
</feature>
<feature type="compositionally biased region" description="Basic and acidic residues" evidence="5">
    <location>
        <begin position="343"/>
        <end position="352"/>
    </location>
</feature>
<feature type="compositionally biased region" description="Acidic residues" evidence="5">
    <location>
        <begin position="1700"/>
        <end position="1710"/>
    </location>
</feature>
<dbReference type="SUPFAM" id="SSF48403">
    <property type="entry name" value="Ankyrin repeat"/>
    <property type="match status" value="3"/>
</dbReference>
<comment type="caution">
    <text evidence="6">The sequence shown here is derived from an EMBL/GenBank/DDBJ whole genome shotgun (WGS) entry which is preliminary data.</text>
</comment>
<keyword evidence="4" id="KW-0175">Coiled coil</keyword>
<feature type="compositionally biased region" description="Basic and acidic residues" evidence="5">
    <location>
        <begin position="606"/>
        <end position="625"/>
    </location>
</feature>
<evidence type="ECO:0000256" key="4">
    <source>
        <dbReference type="SAM" id="Coils"/>
    </source>
</evidence>
<dbReference type="SMART" id="SM00248">
    <property type="entry name" value="ANK"/>
    <property type="match status" value="9"/>
</dbReference>
<dbReference type="PROSITE" id="PS50088">
    <property type="entry name" value="ANK_REPEAT"/>
    <property type="match status" value="3"/>
</dbReference>
<dbReference type="Proteomes" id="UP000076874">
    <property type="component" value="Unassembled WGS sequence"/>
</dbReference>
<evidence type="ECO:0000256" key="1">
    <source>
        <dbReference type="ARBA" id="ARBA00022737"/>
    </source>
</evidence>
<dbReference type="Pfam" id="PF00023">
    <property type="entry name" value="Ank"/>
    <property type="match status" value="2"/>
</dbReference>
<gene>
    <name evidence="6" type="ORF">SPI_04240</name>
</gene>
<feature type="repeat" description="ANK" evidence="3">
    <location>
        <begin position="571"/>
        <end position="603"/>
    </location>
</feature>
<dbReference type="PANTHER" id="PTHR24166:SF48">
    <property type="entry name" value="PROTEIN VAPYRIN"/>
    <property type="match status" value="1"/>
</dbReference>
<sequence length="1829" mass="204482">MPPRELPVLPAPLAELPAYLATHPDKPATELFAPYREYEAGIRERFAQEPGHPALKDPHVNVLPVFTEATPAVTVRARDLAAESAAEKSRYIMPLPDDNRRPNGAAAVVPSLKMFQDHFAVFSESALAAVNWDNVVAAGSSVVSCLLPVPDKYRASKRGLREYYHEKLCPASDVDLFLYGLTEEQAIEKIRQIETSVRDSILAETTTVRTKHAITICSEYPTRHIQIVLRIYKSVSEILTGFDVDCSGAAYDGKQVYCTPRALQSYVTQVNHVDLSRRSPSYENRLSKYSHRNFEIYCAELDRSRVDPTIFDRSFHRTLGLARLLVLELLPTSDSRESYAAQRRSERGRPPLDNRSAQRAPSSLRGNIKDKFEDEVAEWVSQDDVSNYNTFVLPYGRYYHAKRIEKLCYTRDLLLNAEWNQKKDRDVYLHRHPAFFGTFDDVINDCCGFCPTPVSAREKEIAEEESKIYVSGKISFLTDDPGRQQIGSFNPLTDDDWTEMAYVGNTARLCQAIVDGDLDHVEDWLSQDGVDPNRRDHTGRTPLHLAVISSTPAIVKCLVENGARLVARVADGRTALHLAAQRGDIEIVKILLNKSTANEAEEFEKEDQKRRTEARAAGRKIIDRDREDEDEEDEDDGELVDAKSSTDFGHSTTTASFVKVRRGNDDRQDAAADVSLEENEKELDFYDINVVAWDRPCSALHFAIMEGHDEVVKLLCQEYGADVLLPVKVPRFRFSPAVAHLTLVLASTLPVDKAKTMVGTLLSLGATSSQADLNGFTAFHQYVERNAEELVDVLLELDKTGSSTAMKHVAFPPALVTESPLLAAISQGNVKLARKLLDAGTLPEIDFDVWLKAAKACLQFSYRLGTLENNMKLYRQYAEQPLIKALLSPNPSIALDLLKYGADPDTPTTKAVINNPRTVVSRNPKMSFCALDIVRSNLKNLRDYNGEKPAVKKPQDVALSMEIFLARLPEDSWMHFAATQDAKKTKDLYEKEMHAYNEEVKRLATMEGLDEKKAAIAEMIRIHEAMEAKIIKASKKTTKLQEEAPTHQLPDRTAGYRFVPQFSGSTDVTESRRYGYVQLFEAAWLGDLRTIKSLTLAAWGDEKKEAPLNIAVQDNDGNHPFSLAFLRGHYKVAAAILEITQAQYAPEDGPKVRYEMIDDVYDGSDDDDDSSDDGRGLYRRIVDDEQFTIDNIGEINMRVQGKTTPLDVLAWSSPTFVVQDGKAEKYESKPESLFEFVLKKGDQRGLKFLLDSGTYFSAQKAFGGKEDAGSRFFTLPVKDFLAAVAVGRTEMLAEIIKHTGAGLPLEEMVKNSGVQMLTKPRYYQGLTVHGKKRKDWAEAGRHTVWRPAGTQTSPLLHAARAGCLESVEWFLSDAPLRCYLEFTRSELARDDARVQHLSRAPGGFEGAITRWLQKDSDLALLAAVACPAYEKVLPLVQYLSKVMPQCISAANAVGYTPLFMAALAGRVDVVRFLIHDCDADPARRRNGTYENLLHAALRFNPSAEQLRQFLDVLPPDARTRMFCERSHHTSESRGRTPLHHWLQQCVMHATPDLSHTFRCEPPSWAYQTISAALDVLRLLLAYSGGRELLQLDRAGDTVLHTLVAHEGLPPPFLHALLAAADAQQPGLSARMLYRENAVGVTPIELAREQFVGAVVHPRPERGLWLRYRPSMADWPKLPAEEFRAATTTAPPNAVVGEKDNNDDDDDDDDEKWTPIPNRVYGPVPHMLHRIQAVRAALEKHLAKLAAAGADGAQRPRRRLVSLNEANDVAQRLGDGLQKDRYLAAVASHDDGDDDGNHASDGDRSKTLQAFMAVSPPELTKTAWWHEERD</sequence>
<reference evidence="6 7" key="1">
    <citation type="journal article" date="2016" name="Genome Biol. Evol.">
        <title>Divergent and convergent evolution of fungal pathogenicity.</title>
        <authorList>
            <person name="Shang Y."/>
            <person name="Xiao G."/>
            <person name="Zheng P."/>
            <person name="Cen K."/>
            <person name="Zhan S."/>
            <person name="Wang C."/>
        </authorList>
    </citation>
    <scope>NUCLEOTIDE SEQUENCE [LARGE SCALE GENOMIC DNA]</scope>
    <source>
        <strain evidence="6 7">RCEF 264</strain>
    </source>
</reference>
<dbReference type="Pfam" id="PF12796">
    <property type="entry name" value="Ank_2"/>
    <property type="match status" value="1"/>
</dbReference>
<dbReference type="InterPro" id="IPR002110">
    <property type="entry name" value="Ankyrin_rpt"/>
</dbReference>
<dbReference type="PANTHER" id="PTHR24166">
    <property type="entry name" value="ROLLING PEBBLES, ISOFORM B"/>
    <property type="match status" value="1"/>
</dbReference>
<evidence type="ECO:0000256" key="5">
    <source>
        <dbReference type="SAM" id="MobiDB-lite"/>
    </source>
</evidence>
<protein>
    <submittedName>
        <fullName evidence="6">Ankyrin repeat-containing domain protein</fullName>
    </submittedName>
</protein>
<feature type="region of interest" description="Disordered" evidence="5">
    <location>
        <begin position="338"/>
        <end position="364"/>
    </location>
</feature>
<keyword evidence="7" id="KW-1185">Reference proteome</keyword>
<evidence type="ECO:0000313" key="6">
    <source>
        <dbReference type="EMBL" id="OAA62700.1"/>
    </source>
</evidence>
<feature type="compositionally biased region" description="Acidic residues" evidence="5">
    <location>
        <begin position="626"/>
        <end position="639"/>
    </location>
</feature>
<evidence type="ECO:0000313" key="7">
    <source>
        <dbReference type="Proteomes" id="UP000076874"/>
    </source>
</evidence>